<evidence type="ECO:0000313" key="1">
    <source>
        <dbReference type="EMBL" id="CAD6997915.1"/>
    </source>
</evidence>
<name>A0A811UJN4_CERCA</name>
<comment type="caution">
    <text evidence="1">The sequence shown here is derived from an EMBL/GenBank/DDBJ whole genome shotgun (WGS) entry which is preliminary data.</text>
</comment>
<accession>A0A811UJN4</accession>
<proteinExistence type="predicted"/>
<keyword evidence="2" id="KW-1185">Reference proteome</keyword>
<dbReference type="AlphaFoldDB" id="A0A811UJN4"/>
<reference evidence="1" key="1">
    <citation type="submission" date="2020-11" db="EMBL/GenBank/DDBJ databases">
        <authorList>
            <person name="Whitehead M."/>
        </authorList>
    </citation>
    <scope>NUCLEOTIDE SEQUENCE</scope>
    <source>
        <strain evidence="1">EGII</strain>
    </source>
</reference>
<dbReference type="Proteomes" id="UP000606786">
    <property type="component" value="Unassembled WGS sequence"/>
</dbReference>
<organism evidence="1 2">
    <name type="scientific">Ceratitis capitata</name>
    <name type="common">Mediterranean fruit fly</name>
    <name type="synonym">Tephritis capitata</name>
    <dbReference type="NCBI Taxonomy" id="7213"/>
    <lineage>
        <taxon>Eukaryota</taxon>
        <taxon>Metazoa</taxon>
        <taxon>Ecdysozoa</taxon>
        <taxon>Arthropoda</taxon>
        <taxon>Hexapoda</taxon>
        <taxon>Insecta</taxon>
        <taxon>Pterygota</taxon>
        <taxon>Neoptera</taxon>
        <taxon>Endopterygota</taxon>
        <taxon>Diptera</taxon>
        <taxon>Brachycera</taxon>
        <taxon>Muscomorpha</taxon>
        <taxon>Tephritoidea</taxon>
        <taxon>Tephritidae</taxon>
        <taxon>Ceratitis</taxon>
        <taxon>Ceratitis</taxon>
    </lineage>
</organism>
<protein>
    <submittedName>
        <fullName evidence="1">(Mediterranean fruit fly) hypothetical protein</fullName>
    </submittedName>
</protein>
<dbReference type="EMBL" id="CAJHJT010000012">
    <property type="protein sequence ID" value="CAD6997915.1"/>
    <property type="molecule type" value="Genomic_DNA"/>
</dbReference>
<gene>
    <name evidence="1" type="ORF">CCAP1982_LOCUS6533</name>
</gene>
<sequence>MDVEETITTHTHHYSGKWQLPTLSAAAGQWDAYTYTRTSIYTSALAVVPEILRQPLQAHNSSDDNQPQTTLPISCDSNLPALLQVTSGCD</sequence>
<evidence type="ECO:0000313" key="2">
    <source>
        <dbReference type="Proteomes" id="UP000606786"/>
    </source>
</evidence>